<accession>I1CVY9</accession>
<reference evidence="2 3" key="1">
    <citation type="journal article" date="2009" name="PLoS Genet.">
        <title>Genomic analysis of the basal lineage fungus Rhizopus oryzae reveals a whole-genome duplication.</title>
        <authorList>
            <person name="Ma L.-J."/>
            <person name="Ibrahim A.S."/>
            <person name="Skory C."/>
            <person name="Grabherr M.G."/>
            <person name="Burger G."/>
            <person name="Butler M."/>
            <person name="Elias M."/>
            <person name="Idnurm A."/>
            <person name="Lang B.F."/>
            <person name="Sone T."/>
            <person name="Abe A."/>
            <person name="Calvo S.E."/>
            <person name="Corrochano L.M."/>
            <person name="Engels R."/>
            <person name="Fu J."/>
            <person name="Hansberg W."/>
            <person name="Kim J.-M."/>
            <person name="Kodira C.D."/>
            <person name="Koehrsen M.J."/>
            <person name="Liu B."/>
            <person name="Miranda-Saavedra D."/>
            <person name="O'Leary S."/>
            <person name="Ortiz-Castellanos L."/>
            <person name="Poulter R."/>
            <person name="Rodriguez-Romero J."/>
            <person name="Ruiz-Herrera J."/>
            <person name="Shen Y.-Q."/>
            <person name="Zeng Q."/>
            <person name="Galagan J."/>
            <person name="Birren B.W."/>
            <person name="Cuomo C.A."/>
            <person name="Wickes B.L."/>
        </authorList>
    </citation>
    <scope>NUCLEOTIDE SEQUENCE [LARGE SCALE GENOMIC DNA]</scope>
    <source>
        <strain evidence="3">RA 99-880 / ATCC MYA-4621 / FGSC 9543 / NRRL 43880</strain>
    </source>
</reference>
<proteinExistence type="predicted"/>
<evidence type="ECO:0000259" key="1">
    <source>
        <dbReference type="Pfam" id="PF17921"/>
    </source>
</evidence>
<dbReference type="InterPro" id="IPR041588">
    <property type="entry name" value="Integrase_H2C2"/>
</dbReference>
<dbReference type="EMBL" id="GG669521">
    <property type="protein sequence ID" value="EIE92619.1"/>
    <property type="molecule type" value="Genomic_DNA"/>
</dbReference>
<dbReference type="VEuPathDB" id="FungiDB:RO3G_17330"/>
<gene>
    <name evidence="2" type="ORF">RO3G_17330</name>
</gene>
<organism evidence="2 3">
    <name type="scientific">Rhizopus delemar (strain RA 99-880 / ATCC MYA-4621 / FGSC 9543 / NRRL 43880)</name>
    <name type="common">Mucormycosis agent</name>
    <name type="synonym">Rhizopus arrhizus var. delemar</name>
    <dbReference type="NCBI Taxonomy" id="246409"/>
    <lineage>
        <taxon>Eukaryota</taxon>
        <taxon>Fungi</taxon>
        <taxon>Fungi incertae sedis</taxon>
        <taxon>Mucoromycota</taxon>
        <taxon>Mucoromycotina</taxon>
        <taxon>Mucoromycetes</taxon>
        <taxon>Mucorales</taxon>
        <taxon>Mucorineae</taxon>
        <taxon>Rhizopodaceae</taxon>
        <taxon>Rhizopus</taxon>
    </lineage>
</organism>
<dbReference type="AlphaFoldDB" id="I1CVY9"/>
<dbReference type="Proteomes" id="UP000009138">
    <property type="component" value="Unassembled WGS sequence"/>
</dbReference>
<feature type="domain" description="Integrase zinc-binding" evidence="1">
    <location>
        <begin position="59"/>
        <end position="106"/>
    </location>
</feature>
<dbReference type="STRING" id="246409.I1CVY9"/>
<dbReference type="FunFam" id="1.10.340.70:FF:000001">
    <property type="entry name" value="Retrovirus-related Pol polyprotein from transposon gypsy-like Protein"/>
    <property type="match status" value="1"/>
</dbReference>
<name>I1CVY9_RHIO9</name>
<dbReference type="Gene3D" id="1.10.340.70">
    <property type="match status" value="1"/>
</dbReference>
<evidence type="ECO:0000313" key="2">
    <source>
        <dbReference type="EMBL" id="EIE92619.1"/>
    </source>
</evidence>
<dbReference type="InParanoid" id="I1CVY9"/>
<sequence length="121" mass="14592">MEDSQIQQLKQYLETLKLPSNLTPTEEKYLLRESEKFTLYKGILYRYNTENGLIRKVLNKKEAEEVIYAYHQHPLGGHLAYNNTLHKIAARYYWDKMAKDIMEYTRLPYYYSIGQWEAFPE</sequence>
<keyword evidence="3" id="KW-1185">Reference proteome</keyword>
<dbReference type="Pfam" id="PF17921">
    <property type="entry name" value="Integrase_H2C2"/>
    <property type="match status" value="1"/>
</dbReference>
<protein>
    <recommendedName>
        <fullName evidence="1">Integrase zinc-binding domain-containing protein</fullName>
    </recommendedName>
</protein>
<evidence type="ECO:0000313" key="3">
    <source>
        <dbReference type="Proteomes" id="UP000009138"/>
    </source>
</evidence>
<dbReference type="RefSeq" id="XP_067528015.1">
    <property type="nucleotide sequence ID" value="XM_067671914.1"/>
</dbReference>
<dbReference type="GeneID" id="93624295"/>